<dbReference type="Pfam" id="PF11951">
    <property type="entry name" value="Fungal_trans_2"/>
    <property type="match status" value="1"/>
</dbReference>
<evidence type="ECO:0000256" key="2">
    <source>
        <dbReference type="ARBA" id="ARBA00023242"/>
    </source>
</evidence>
<dbReference type="OrthoDB" id="415590at2759"/>
<sequence length="518" mass="56851">MGDYARSASDASCETGGGSALWSVELSGSSATSTSSQSHKPDYHRREIQVFEDGLTHLDSLDYLMSNSAAGSLDVASNDKTSPTADDARGRLCEQIKTLVRQVEVSQQASKGGALGSASALKGLELNDGYRSKGIRLLHQPLAARPLGCTKLLKRRQLELWRNYSQSIAPWLDVCGSKRHFQHSIPLLAKGADYLHYAVLAASSRHLELQDTGEQGSESAGLYADAVQLLLPEMHTLDTPAIAACILLCVTELMNNPPQSCQPSLEACAAIMEASDVNVRSSGIQQSLFWAFANLTIANGSMEARAPVVSMRQFYPTESLSTATSYVRAQTWGEGYAKYAVFLTSGIASVVANGSSNAKGHQGSTELLRWKVLFDLLEDWHHCRPEVMQALMSYPSILDDYRHPFPMVLYDCAAAVVGNLLYHAAAISLLQQKPHTVELPKNQKSLLWHARQICGIVAENHERGVWPYVLQPLWTAGKVISNGVEREKIVEMLGTSQRECAWSTEWYITDLKRHWGTN</sequence>
<evidence type="ECO:0000313" key="4">
    <source>
        <dbReference type="Proteomes" id="UP000030752"/>
    </source>
</evidence>
<dbReference type="Proteomes" id="UP000030752">
    <property type="component" value="Unassembled WGS sequence"/>
</dbReference>
<dbReference type="eggNOG" id="ENOG502T2XG">
    <property type="taxonomic scope" value="Eukaryota"/>
</dbReference>
<gene>
    <name evidence="3" type="ORF">HMPREF1541_07689</name>
</gene>
<organism evidence="3 4">
    <name type="scientific">Cyphellophora europaea (strain CBS 101466)</name>
    <name type="common">Phialophora europaea</name>
    <dbReference type="NCBI Taxonomy" id="1220924"/>
    <lineage>
        <taxon>Eukaryota</taxon>
        <taxon>Fungi</taxon>
        <taxon>Dikarya</taxon>
        <taxon>Ascomycota</taxon>
        <taxon>Pezizomycotina</taxon>
        <taxon>Eurotiomycetes</taxon>
        <taxon>Chaetothyriomycetidae</taxon>
        <taxon>Chaetothyriales</taxon>
        <taxon>Cyphellophoraceae</taxon>
        <taxon>Cyphellophora</taxon>
    </lineage>
</organism>
<keyword evidence="2" id="KW-0539">Nucleus</keyword>
<reference evidence="3 4" key="1">
    <citation type="submission" date="2013-03" db="EMBL/GenBank/DDBJ databases">
        <title>The Genome Sequence of Phialophora europaea CBS 101466.</title>
        <authorList>
            <consortium name="The Broad Institute Genomics Platform"/>
            <person name="Cuomo C."/>
            <person name="de Hoog S."/>
            <person name="Gorbushina A."/>
            <person name="Walker B."/>
            <person name="Young S.K."/>
            <person name="Zeng Q."/>
            <person name="Gargeya S."/>
            <person name="Fitzgerald M."/>
            <person name="Haas B."/>
            <person name="Abouelleil A."/>
            <person name="Allen A.W."/>
            <person name="Alvarado L."/>
            <person name="Arachchi H.M."/>
            <person name="Berlin A.M."/>
            <person name="Chapman S.B."/>
            <person name="Gainer-Dewar J."/>
            <person name="Goldberg J."/>
            <person name="Griggs A."/>
            <person name="Gujja S."/>
            <person name="Hansen M."/>
            <person name="Howarth C."/>
            <person name="Imamovic A."/>
            <person name="Ireland A."/>
            <person name="Larimer J."/>
            <person name="McCowan C."/>
            <person name="Murphy C."/>
            <person name="Pearson M."/>
            <person name="Poon T.W."/>
            <person name="Priest M."/>
            <person name="Roberts A."/>
            <person name="Saif S."/>
            <person name="Shea T."/>
            <person name="Sisk P."/>
            <person name="Sykes S."/>
            <person name="Wortman J."/>
            <person name="Nusbaum C."/>
            <person name="Birren B."/>
        </authorList>
    </citation>
    <scope>NUCLEOTIDE SEQUENCE [LARGE SCALE GENOMIC DNA]</scope>
    <source>
        <strain evidence="3 4">CBS 101466</strain>
    </source>
</reference>
<dbReference type="GO" id="GO:0005634">
    <property type="term" value="C:nucleus"/>
    <property type="evidence" value="ECO:0007669"/>
    <property type="project" value="UniProtKB-SubCell"/>
</dbReference>
<dbReference type="PANTHER" id="PTHR37534">
    <property type="entry name" value="TRANSCRIPTIONAL ACTIVATOR PROTEIN UGA3"/>
    <property type="match status" value="1"/>
</dbReference>
<dbReference type="GeneID" id="19975028"/>
<dbReference type="GO" id="GO:0045944">
    <property type="term" value="P:positive regulation of transcription by RNA polymerase II"/>
    <property type="evidence" value="ECO:0007669"/>
    <property type="project" value="TreeGrafter"/>
</dbReference>
<dbReference type="InterPro" id="IPR021858">
    <property type="entry name" value="Fun_TF"/>
</dbReference>
<evidence type="ECO:0000256" key="1">
    <source>
        <dbReference type="ARBA" id="ARBA00004123"/>
    </source>
</evidence>
<dbReference type="PANTHER" id="PTHR37534:SF4">
    <property type="entry name" value="ZN(II)2CYS6 TRANSCRIPTION FACTOR (EUROFUNG)"/>
    <property type="match status" value="1"/>
</dbReference>
<name>W2RP14_CYPE1</name>
<dbReference type="VEuPathDB" id="FungiDB:HMPREF1541_07689"/>
<dbReference type="GO" id="GO:0003700">
    <property type="term" value="F:DNA-binding transcription factor activity"/>
    <property type="evidence" value="ECO:0007669"/>
    <property type="project" value="TreeGrafter"/>
</dbReference>
<evidence type="ECO:0000313" key="3">
    <source>
        <dbReference type="EMBL" id="ETN38065.1"/>
    </source>
</evidence>
<dbReference type="EMBL" id="KB822723">
    <property type="protein sequence ID" value="ETN38065.1"/>
    <property type="molecule type" value="Genomic_DNA"/>
</dbReference>
<comment type="subcellular location">
    <subcellularLocation>
        <location evidence="1">Nucleus</location>
    </subcellularLocation>
</comment>
<proteinExistence type="predicted"/>
<dbReference type="HOGENOM" id="CLU_525810_0_0_1"/>
<accession>W2RP14</accession>
<dbReference type="RefSeq" id="XP_008720234.1">
    <property type="nucleotide sequence ID" value="XM_008722012.1"/>
</dbReference>
<dbReference type="AlphaFoldDB" id="W2RP14"/>
<dbReference type="GO" id="GO:0000976">
    <property type="term" value="F:transcription cis-regulatory region binding"/>
    <property type="evidence" value="ECO:0007669"/>
    <property type="project" value="TreeGrafter"/>
</dbReference>
<dbReference type="STRING" id="1220924.W2RP14"/>
<keyword evidence="4" id="KW-1185">Reference proteome</keyword>
<dbReference type="InParanoid" id="W2RP14"/>
<protein>
    <submittedName>
        <fullName evidence="3">Uncharacterized protein</fullName>
    </submittedName>
</protein>